<keyword evidence="2" id="KW-0732">Signal</keyword>
<proteinExistence type="predicted"/>
<feature type="chain" id="PRO_5014139531" evidence="2">
    <location>
        <begin position="22"/>
        <end position="80"/>
    </location>
</feature>
<dbReference type="GeneTree" id="ENSGT00900000143745"/>
<dbReference type="OMA" id="LFVQVMH"/>
<accession>A0A2I3RST8</accession>
<sequence length="80" mass="9167">MWQHCFVILFVQVMHTVLIKGSNKHSLKLCEIFSAPLYGEYTCPCISFLPLPSLPVVLLLNCCLVFYFLNKLTNDKMVSL</sequence>
<keyword evidence="4" id="KW-1185">Reference proteome</keyword>
<reference evidence="3 4" key="1">
    <citation type="journal article" date="2005" name="Nature">
        <title>Initial sequence of the chimpanzee genome and comparison with the human genome.</title>
        <authorList>
            <consortium name="Chimpanzee sequencing and analysis consortium"/>
        </authorList>
    </citation>
    <scope>NUCLEOTIDE SEQUENCE [LARGE SCALE GENOMIC DNA]</scope>
</reference>
<evidence type="ECO:0000256" key="1">
    <source>
        <dbReference type="SAM" id="Phobius"/>
    </source>
</evidence>
<dbReference type="AlphaFoldDB" id="A0A2I3RST8"/>
<feature type="signal peptide" evidence="2">
    <location>
        <begin position="1"/>
        <end position="21"/>
    </location>
</feature>
<evidence type="ECO:0000313" key="3">
    <source>
        <dbReference type="Ensembl" id="ENSPTRP00000067768.1"/>
    </source>
</evidence>
<reference evidence="3" key="2">
    <citation type="submission" date="2025-08" db="UniProtKB">
        <authorList>
            <consortium name="Ensembl"/>
        </authorList>
    </citation>
    <scope>IDENTIFICATION</scope>
</reference>
<evidence type="ECO:0000256" key="2">
    <source>
        <dbReference type="SAM" id="SignalP"/>
    </source>
</evidence>
<keyword evidence="1" id="KW-0472">Membrane</keyword>
<dbReference type="Ensembl" id="ENSPTRT00000081319.1">
    <property type="protein sequence ID" value="ENSPTRP00000067768.1"/>
    <property type="gene ID" value="ENSPTRG00000052538.1"/>
</dbReference>
<protein>
    <submittedName>
        <fullName evidence="3">Uncharacterized protein</fullName>
    </submittedName>
</protein>
<reference evidence="3" key="3">
    <citation type="submission" date="2025-09" db="UniProtKB">
        <authorList>
            <consortium name="Ensembl"/>
        </authorList>
    </citation>
    <scope>IDENTIFICATION</scope>
</reference>
<keyword evidence="1" id="KW-1133">Transmembrane helix</keyword>
<dbReference type="Bgee" id="ENSPTRG00000052538">
    <property type="expression patterns" value="Expressed in colon and 21 other cell types or tissues"/>
</dbReference>
<dbReference type="InParanoid" id="A0A2I3RST8"/>
<keyword evidence="1" id="KW-0812">Transmembrane</keyword>
<dbReference type="EMBL" id="AACZ04002099">
    <property type="status" value="NOT_ANNOTATED_CDS"/>
    <property type="molecule type" value="Genomic_DNA"/>
</dbReference>
<organism evidence="3 4">
    <name type="scientific">Pan troglodytes</name>
    <name type="common">Chimpanzee</name>
    <dbReference type="NCBI Taxonomy" id="9598"/>
    <lineage>
        <taxon>Eukaryota</taxon>
        <taxon>Metazoa</taxon>
        <taxon>Chordata</taxon>
        <taxon>Craniata</taxon>
        <taxon>Vertebrata</taxon>
        <taxon>Euteleostomi</taxon>
        <taxon>Mammalia</taxon>
        <taxon>Eutheria</taxon>
        <taxon>Euarchontoglires</taxon>
        <taxon>Primates</taxon>
        <taxon>Haplorrhini</taxon>
        <taxon>Catarrhini</taxon>
        <taxon>Hominidae</taxon>
        <taxon>Pan</taxon>
    </lineage>
</organism>
<evidence type="ECO:0000313" key="4">
    <source>
        <dbReference type="Proteomes" id="UP000002277"/>
    </source>
</evidence>
<dbReference type="Proteomes" id="UP000002277">
    <property type="component" value="Chromosome 2A"/>
</dbReference>
<name>A0A2I3RST8_PANTR</name>
<feature type="transmembrane region" description="Helical" evidence="1">
    <location>
        <begin position="46"/>
        <end position="69"/>
    </location>
</feature>